<dbReference type="InParanoid" id="A0A5J5EL10"/>
<dbReference type="OrthoDB" id="3358017at2759"/>
<comment type="caution">
    <text evidence="6">The sequence shown here is derived from an EMBL/GenBank/DDBJ whole genome shotgun (WGS) entry which is preliminary data.</text>
</comment>
<dbReference type="EMBL" id="VXIS01000239">
    <property type="protein sequence ID" value="KAA8895871.1"/>
    <property type="molecule type" value="Genomic_DNA"/>
</dbReference>
<protein>
    <submittedName>
        <fullName evidence="6">RTA1 like protein-domain-containing protein</fullName>
    </submittedName>
</protein>
<gene>
    <name evidence="6" type="ORF">FN846DRAFT_784442</name>
</gene>
<keyword evidence="7" id="KW-1185">Reference proteome</keyword>
<organism evidence="6 7">
    <name type="scientific">Sphaerosporella brunnea</name>
    <dbReference type="NCBI Taxonomy" id="1250544"/>
    <lineage>
        <taxon>Eukaryota</taxon>
        <taxon>Fungi</taxon>
        <taxon>Dikarya</taxon>
        <taxon>Ascomycota</taxon>
        <taxon>Pezizomycotina</taxon>
        <taxon>Pezizomycetes</taxon>
        <taxon>Pezizales</taxon>
        <taxon>Pyronemataceae</taxon>
        <taxon>Sphaerosporella</taxon>
    </lineage>
</organism>
<name>A0A5J5EL10_9PEZI</name>
<dbReference type="AlphaFoldDB" id="A0A5J5EL10"/>
<dbReference type="InterPro" id="IPR007568">
    <property type="entry name" value="RTA1"/>
</dbReference>
<comment type="subcellular location">
    <subcellularLocation>
        <location evidence="1">Membrane</location>
        <topology evidence="1">Multi-pass membrane protein</topology>
    </subcellularLocation>
</comment>
<dbReference type="PANTHER" id="PTHR31465:SF1">
    <property type="entry name" value="PROTEIN RTA1-RELATED"/>
    <property type="match status" value="1"/>
</dbReference>
<keyword evidence="2 5" id="KW-0812">Transmembrane</keyword>
<dbReference type="GO" id="GO:0016020">
    <property type="term" value="C:membrane"/>
    <property type="evidence" value="ECO:0007669"/>
    <property type="project" value="UniProtKB-SubCell"/>
</dbReference>
<keyword evidence="4 5" id="KW-0472">Membrane</keyword>
<feature type="transmembrane region" description="Helical" evidence="5">
    <location>
        <begin position="6"/>
        <end position="30"/>
    </location>
</feature>
<dbReference type="PANTHER" id="PTHR31465">
    <property type="entry name" value="PROTEIN RTA1-RELATED"/>
    <property type="match status" value="1"/>
</dbReference>
<dbReference type="Pfam" id="PF04479">
    <property type="entry name" value="RTA1"/>
    <property type="match status" value="1"/>
</dbReference>
<dbReference type="Proteomes" id="UP000326924">
    <property type="component" value="Unassembled WGS sequence"/>
</dbReference>
<dbReference type="FunCoup" id="A0A5J5EL10">
    <property type="interactions" value="16"/>
</dbReference>
<feature type="transmembrane region" description="Helical" evidence="5">
    <location>
        <begin position="114"/>
        <end position="132"/>
    </location>
</feature>
<evidence type="ECO:0000256" key="4">
    <source>
        <dbReference type="ARBA" id="ARBA00023136"/>
    </source>
</evidence>
<feature type="transmembrane region" description="Helical" evidence="5">
    <location>
        <begin position="42"/>
        <end position="61"/>
    </location>
</feature>
<evidence type="ECO:0000256" key="2">
    <source>
        <dbReference type="ARBA" id="ARBA00022692"/>
    </source>
</evidence>
<evidence type="ECO:0000313" key="7">
    <source>
        <dbReference type="Proteomes" id="UP000326924"/>
    </source>
</evidence>
<sequence length="281" mass="30695">MANGEAYYHYIPSLAAALIFAVLFAITTFFHLYQLVRTRTWYFLPMVVGGTMEAIGYVARIMGHSNQSSLPPYIVQALLLLIAPALFAASIYMILGRLITRINATSYSPISTRWLTKLFVCGDVMSFLLQGAGGGMMGGGSASGARLGQRVILVGLFAQILFFSLFVVVAVVVHVRVNRAGTAAIVEVPGWRRLLKALYVASALILERSIFRVVEYVQGESGYLMRTEVWLYLLDATLMLLVMVLFNVVHPAKVVPGRGKAVAEEEEEAVGRGVELEGRGA</sequence>
<feature type="transmembrane region" description="Helical" evidence="5">
    <location>
        <begin position="229"/>
        <end position="249"/>
    </location>
</feature>
<evidence type="ECO:0000256" key="1">
    <source>
        <dbReference type="ARBA" id="ARBA00004141"/>
    </source>
</evidence>
<accession>A0A5J5EL10</accession>
<feature type="transmembrane region" description="Helical" evidence="5">
    <location>
        <begin position="73"/>
        <end position="94"/>
    </location>
</feature>
<keyword evidence="3 5" id="KW-1133">Transmembrane helix</keyword>
<evidence type="ECO:0000256" key="3">
    <source>
        <dbReference type="ARBA" id="ARBA00022989"/>
    </source>
</evidence>
<evidence type="ECO:0000313" key="6">
    <source>
        <dbReference type="EMBL" id="KAA8895871.1"/>
    </source>
</evidence>
<evidence type="ECO:0000256" key="5">
    <source>
        <dbReference type="SAM" id="Phobius"/>
    </source>
</evidence>
<proteinExistence type="predicted"/>
<feature type="transmembrane region" description="Helical" evidence="5">
    <location>
        <begin position="152"/>
        <end position="173"/>
    </location>
</feature>
<reference evidence="6 7" key="1">
    <citation type="submission" date="2019-09" db="EMBL/GenBank/DDBJ databases">
        <title>Draft genome of the ectomycorrhizal ascomycete Sphaerosporella brunnea.</title>
        <authorList>
            <consortium name="DOE Joint Genome Institute"/>
            <person name="Benucci G.M."/>
            <person name="Marozzi G."/>
            <person name="Antonielli L."/>
            <person name="Sanchez S."/>
            <person name="Marco P."/>
            <person name="Wang X."/>
            <person name="Falini L.B."/>
            <person name="Barry K."/>
            <person name="Haridas S."/>
            <person name="Lipzen A."/>
            <person name="Labutti K."/>
            <person name="Grigoriev I.V."/>
            <person name="Murat C."/>
            <person name="Martin F."/>
            <person name="Albertini E."/>
            <person name="Donnini D."/>
            <person name="Bonito G."/>
        </authorList>
    </citation>
    <scope>NUCLEOTIDE SEQUENCE [LARGE SCALE GENOMIC DNA]</scope>
    <source>
        <strain evidence="6 7">Sb_GMNB300</strain>
    </source>
</reference>